<dbReference type="KEGG" id="hro:HELRODRAFT_183516"/>
<reference evidence="2 4" key="2">
    <citation type="journal article" date="2013" name="Nature">
        <title>Insights into bilaterian evolution from three spiralian genomes.</title>
        <authorList>
            <person name="Simakov O."/>
            <person name="Marletaz F."/>
            <person name="Cho S.J."/>
            <person name="Edsinger-Gonzales E."/>
            <person name="Havlak P."/>
            <person name="Hellsten U."/>
            <person name="Kuo D.H."/>
            <person name="Larsson T."/>
            <person name="Lv J."/>
            <person name="Arendt D."/>
            <person name="Savage R."/>
            <person name="Osoegawa K."/>
            <person name="de Jong P."/>
            <person name="Grimwood J."/>
            <person name="Chapman J.A."/>
            <person name="Shapiro H."/>
            <person name="Aerts A."/>
            <person name="Otillar R.P."/>
            <person name="Terry A.Y."/>
            <person name="Boore J.L."/>
            <person name="Grigoriev I.V."/>
            <person name="Lindberg D.R."/>
            <person name="Seaver E.C."/>
            <person name="Weisblat D.A."/>
            <person name="Putnam N.H."/>
            <person name="Rokhsar D.S."/>
        </authorList>
    </citation>
    <scope>NUCLEOTIDE SEQUENCE</scope>
</reference>
<dbReference type="HOGENOM" id="CLU_1103778_0_0_1"/>
<evidence type="ECO:0000313" key="4">
    <source>
        <dbReference type="Proteomes" id="UP000015101"/>
    </source>
</evidence>
<evidence type="ECO:0000256" key="1">
    <source>
        <dbReference type="SAM" id="MobiDB-lite"/>
    </source>
</evidence>
<dbReference type="InParanoid" id="T1FJS1"/>
<dbReference type="EnsemblMetazoa" id="HelroT183516">
    <property type="protein sequence ID" value="HelroP183516"/>
    <property type="gene ID" value="HelroG183516"/>
</dbReference>
<keyword evidence="4" id="KW-1185">Reference proteome</keyword>
<dbReference type="CTD" id="20209070"/>
<dbReference type="AlphaFoldDB" id="T1FJS1"/>
<dbReference type="RefSeq" id="XP_009010792.1">
    <property type="nucleotide sequence ID" value="XM_009012544.1"/>
</dbReference>
<dbReference type="Proteomes" id="UP000015101">
    <property type="component" value="Unassembled WGS sequence"/>
</dbReference>
<gene>
    <name evidence="3" type="primary">20209070</name>
    <name evidence="2" type="ORF">HELRODRAFT_183516</name>
</gene>
<protein>
    <submittedName>
        <fullName evidence="2 3">Uncharacterized protein</fullName>
    </submittedName>
</protein>
<reference evidence="4" key="1">
    <citation type="submission" date="2012-12" db="EMBL/GenBank/DDBJ databases">
        <authorList>
            <person name="Hellsten U."/>
            <person name="Grimwood J."/>
            <person name="Chapman J.A."/>
            <person name="Shapiro H."/>
            <person name="Aerts A."/>
            <person name="Otillar R.P."/>
            <person name="Terry A.Y."/>
            <person name="Boore J.L."/>
            <person name="Simakov O."/>
            <person name="Marletaz F."/>
            <person name="Cho S.-J."/>
            <person name="Edsinger-Gonzales E."/>
            <person name="Havlak P."/>
            <person name="Kuo D.-H."/>
            <person name="Larsson T."/>
            <person name="Lv J."/>
            <person name="Arendt D."/>
            <person name="Savage R."/>
            <person name="Osoegawa K."/>
            <person name="de Jong P."/>
            <person name="Lindberg D.R."/>
            <person name="Seaver E.C."/>
            <person name="Weisblat D.A."/>
            <person name="Putnam N.H."/>
            <person name="Grigoriev I.V."/>
            <person name="Rokhsar D.S."/>
        </authorList>
    </citation>
    <scope>NUCLEOTIDE SEQUENCE</scope>
</reference>
<dbReference type="EMBL" id="AMQM01008823">
    <property type="status" value="NOT_ANNOTATED_CDS"/>
    <property type="molecule type" value="Genomic_DNA"/>
</dbReference>
<feature type="region of interest" description="Disordered" evidence="1">
    <location>
        <begin position="58"/>
        <end position="123"/>
    </location>
</feature>
<sequence length="252" mass="27379">MSSTTEYTTDSGSRHIHITSTPVASTKTLGNINITNSSNNKIITSNTNNINIINNTNNTNNVNNNNPHIPQNSNNNINSNNNNNNMSPDSGHDDTASINQSKPTHSDSWCTIDKYPETDSDNYVINDSSSSGLVNEKDGANAVIQNGHMIYERLLNVKDVANVNNKKNIKNNQVNTNNINNNNYNNDDNNNNNNHDGTDNDDDLAVKAATATTGASKHLTSYIQPGERIFLNGPPNNSAKLVTCPADSLLVK</sequence>
<evidence type="ECO:0000313" key="2">
    <source>
        <dbReference type="EMBL" id="ESO11129.1"/>
    </source>
</evidence>
<dbReference type="EMBL" id="KB095853">
    <property type="protein sequence ID" value="ESO11129.1"/>
    <property type="molecule type" value="Genomic_DNA"/>
</dbReference>
<reference evidence="3" key="3">
    <citation type="submission" date="2015-06" db="UniProtKB">
        <authorList>
            <consortium name="EnsemblMetazoa"/>
        </authorList>
    </citation>
    <scope>IDENTIFICATION</scope>
</reference>
<feature type="compositionally biased region" description="Polar residues" evidence="1">
    <location>
        <begin position="96"/>
        <end position="109"/>
    </location>
</feature>
<accession>T1FJS1</accession>
<name>T1FJS1_HELRO</name>
<feature type="compositionally biased region" description="Low complexity" evidence="1">
    <location>
        <begin position="58"/>
        <end position="85"/>
    </location>
</feature>
<feature type="compositionally biased region" description="Low complexity" evidence="1">
    <location>
        <begin position="171"/>
        <end position="195"/>
    </location>
</feature>
<proteinExistence type="predicted"/>
<evidence type="ECO:0000313" key="3">
    <source>
        <dbReference type="EnsemblMetazoa" id="HelroP183516"/>
    </source>
</evidence>
<dbReference type="GeneID" id="20209070"/>
<organism evidence="3 4">
    <name type="scientific">Helobdella robusta</name>
    <name type="common">Californian leech</name>
    <dbReference type="NCBI Taxonomy" id="6412"/>
    <lineage>
        <taxon>Eukaryota</taxon>
        <taxon>Metazoa</taxon>
        <taxon>Spiralia</taxon>
        <taxon>Lophotrochozoa</taxon>
        <taxon>Annelida</taxon>
        <taxon>Clitellata</taxon>
        <taxon>Hirudinea</taxon>
        <taxon>Rhynchobdellida</taxon>
        <taxon>Glossiphoniidae</taxon>
        <taxon>Helobdella</taxon>
    </lineage>
</organism>
<feature type="region of interest" description="Disordered" evidence="1">
    <location>
        <begin position="171"/>
        <end position="202"/>
    </location>
</feature>